<dbReference type="GO" id="GO:0043565">
    <property type="term" value="F:sequence-specific DNA binding"/>
    <property type="evidence" value="ECO:0007669"/>
    <property type="project" value="InterPro"/>
</dbReference>
<dbReference type="GO" id="GO:0006355">
    <property type="term" value="P:regulation of DNA-templated transcription"/>
    <property type="evidence" value="ECO:0007669"/>
    <property type="project" value="InterPro"/>
</dbReference>
<dbReference type="Gene3D" id="1.10.10.60">
    <property type="entry name" value="Homeodomain-like"/>
    <property type="match status" value="1"/>
</dbReference>
<dbReference type="InterPro" id="IPR027417">
    <property type="entry name" value="P-loop_NTPase"/>
</dbReference>
<feature type="compositionally biased region" description="Basic and acidic residues" evidence="5">
    <location>
        <begin position="14"/>
        <end position="24"/>
    </location>
</feature>
<evidence type="ECO:0000313" key="7">
    <source>
        <dbReference type="EMBL" id="QDU70016.1"/>
    </source>
</evidence>
<dbReference type="InterPro" id="IPR002078">
    <property type="entry name" value="Sigma_54_int"/>
</dbReference>
<reference evidence="7 8" key="1">
    <citation type="submission" date="2019-02" db="EMBL/GenBank/DDBJ databases">
        <title>Deep-cultivation of Planctomycetes and their phenomic and genomic characterization uncovers novel biology.</title>
        <authorList>
            <person name="Wiegand S."/>
            <person name="Jogler M."/>
            <person name="Boedeker C."/>
            <person name="Pinto D."/>
            <person name="Vollmers J."/>
            <person name="Rivas-Marin E."/>
            <person name="Kohn T."/>
            <person name="Peeters S.H."/>
            <person name="Heuer A."/>
            <person name="Rast P."/>
            <person name="Oberbeckmann S."/>
            <person name="Bunk B."/>
            <person name="Jeske O."/>
            <person name="Meyerdierks A."/>
            <person name="Storesund J.E."/>
            <person name="Kallscheuer N."/>
            <person name="Luecker S."/>
            <person name="Lage O.M."/>
            <person name="Pohl T."/>
            <person name="Merkel B.J."/>
            <person name="Hornburger P."/>
            <person name="Mueller R.-W."/>
            <person name="Bruemmer F."/>
            <person name="Labrenz M."/>
            <person name="Spormann A.M."/>
            <person name="Op den Camp H."/>
            <person name="Overmann J."/>
            <person name="Amann R."/>
            <person name="Jetten M.S.M."/>
            <person name="Mascher T."/>
            <person name="Medema M.H."/>
            <person name="Devos D.P."/>
            <person name="Kaster A.-K."/>
            <person name="Ovreas L."/>
            <person name="Rohde M."/>
            <person name="Galperin M.Y."/>
            <person name="Jogler C."/>
        </authorList>
    </citation>
    <scope>NUCLEOTIDE SEQUENCE [LARGE SCALE GENOMIC DNA]</scope>
    <source>
        <strain evidence="7 8">Pla133</strain>
    </source>
</reference>
<evidence type="ECO:0000256" key="2">
    <source>
        <dbReference type="ARBA" id="ARBA00022840"/>
    </source>
</evidence>
<evidence type="ECO:0000256" key="4">
    <source>
        <dbReference type="ARBA" id="ARBA00023163"/>
    </source>
</evidence>
<dbReference type="Pfam" id="PF25601">
    <property type="entry name" value="AAA_lid_14"/>
    <property type="match status" value="1"/>
</dbReference>
<evidence type="ECO:0000259" key="6">
    <source>
        <dbReference type="PROSITE" id="PS50045"/>
    </source>
</evidence>
<dbReference type="Gene3D" id="3.40.50.300">
    <property type="entry name" value="P-loop containing nucleotide triphosphate hydrolases"/>
    <property type="match status" value="1"/>
</dbReference>
<keyword evidence="2" id="KW-0067">ATP-binding</keyword>
<dbReference type="Pfam" id="PF14532">
    <property type="entry name" value="Sigma54_activ_2"/>
    <property type="match status" value="1"/>
</dbReference>
<evidence type="ECO:0000256" key="1">
    <source>
        <dbReference type="ARBA" id="ARBA00022741"/>
    </source>
</evidence>
<evidence type="ECO:0000256" key="5">
    <source>
        <dbReference type="SAM" id="MobiDB-lite"/>
    </source>
</evidence>
<dbReference type="PRINTS" id="PR01590">
    <property type="entry name" value="HTHFIS"/>
</dbReference>
<dbReference type="InterPro" id="IPR002197">
    <property type="entry name" value="HTH_Fis"/>
</dbReference>
<dbReference type="InterPro" id="IPR058031">
    <property type="entry name" value="AAA_lid_NorR"/>
</dbReference>
<keyword evidence="8" id="KW-1185">Reference proteome</keyword>
<dbReference type="GO" id="GO:0005524">
    <property type="term" value="F:ATP binding"/>
    <property type="evidence" value="ECO:0007669"/>
    <property type="project" value="UniProtKB-KW"/>
</dbReference>
<accession>A0A518BSR1</accession>
<evidence type="ECO:0000256" key="3">
    <source>
        <dbReference type="ARBA" id="ARBA00023015"/>
    </source>
</evidence>
<name>A0A518BSR1_9BACT</name>
<dbReference type="Gene3D" id="1.10.8.60">
    <property type="match status" value="1"/>
</dbReference>
<dbReference type="KEGG" id="pbap:Pla133_51390"/>
<keyword evidence="7" id="KW-0456">Lyase</keyword>
<protein>
    <submittedName>
        <fullName evidence="7">Formate hydrogenlyase transcriptional activator</fullName>
    </submittedName>
</protein>
<dbReference type="SUPFAM" id="SSF46689">
    <property type="entry name" value="Homeodomain-like"/>
    <property type="match status" value="1"/>
</dbReference>
<dbReference type="EMBL" id="CP036287">
    <property type="protein sequence ID" value="QDU70016.1"/>
    <property type="molecule type" value="Genomic_DNA"/>
</dbReference>
<keyword evidence="1" id="KW-0547">Nucleotide-binding</keyword>
<dbReference type="AlphaFoldDB" id="A0A518BSR1"/>
<gene>
    <name evidence="7" type="primary">fhlA_2</name>
    <name evidence="7" type="ORF">Pla133_51390</name>
</gene>
<keyword evidence="3" id="KW-0805">Transcription regulation</keyword>
<dbReference type="Pfam" id="PF02954">
    <property type="entry name" value="HTH_8"/>
    <property type="match status" value="1"/>
</dbReference>
<keyword evidence="4" id="KW-0804">Transcription</keyword>
<dbReference type="PROSITE" id="PS50045">
    <property type="entry name" value="SIGMA54_INTERACT_4"/>
    <property type="match status" value="1"/>
</dbReference>
<dbReference type="Proteomes" id="UP000316921">
    <property type="component" value="Chromosome"/>
</dbReference>
<dbReference type="InterPro" id="IPR009057">
    <property type="entry name" value="Homeodomain-like_sf"/>
</dbReference>
<sequence length="324" mass="33849">MGIFPKRNTAGDVGLDRTDTDRGSRGAMKTLPSYPLPVRGTGSGAEGAHSPAAPIDLGPSRAAAALREQLDRAAPSSRVLVVGPAGSGHRAAAFALHRRSARAGGLLIHVPPTAEALEARSDVEPGSLHLERVELLDAQGQDCLAGLLTDGLGAQGLIATSEVDLLGPQRPEAFDEELAYALNIAMVSLPPLSSRTEDLPELARAATAEFARRRGRALELAPDAIGALCASPWPGELEELELVLARAVLVARGGRIEAADLACGPGGGASPDSLPLTDRRLATVERALVVRVLEETEGNRSLAARQLGVNRSTLYNKLRAWGLH</sequence>
<dbReference type="PANTHER" id="PTHR32071">
    <property type="entry name" value="TRANSCRIPTIONAL REGULATORY PROTEIN"/>
    <property type="match status" value="1"/>
</dbReference>
<dbReference type="GO" id="GO:0016829">
    <property type="term" value="F:lyase activity"/>
    <property type="evidence" value="ECO:0007669"/>
    <property type="project" value="UniProtKB-KW"/>
</dbReference>
<dbReference type="SUPFAM" id="SSF52540">
    <property type="entry name" value="P-loop containing nucleoside triphosphate hydrolases"/>
    <property type="match status" value="1"/>
</dbReference>
<feature type="region of interest" description="Disordered" evidence="5">
    <location>
        <begin position="1"/>
        <end position="56"/>
    </location>
</feature>
<organism evidence="7 8">
    <name type="scientific">Engelhardtia mirabilis</name>
    <dbReference type="NCBI Taxonomy" id="2528011"/>
    <lineage>
        <taxon>Bacteria</taxon>
        <taxon>Pseudomonadati</taxon>
        <taxon>Planctomycetota</taxon>
        <taxon>Planctomycetia</taxon>
        <taxon>Planctomycetia incertae sedis</taxon>
        <taxon>Engelhardtia</taxon>
    </lineage>
</organism>
<proteinExistence type="predicted"/>
<feature type="domain" description="Sigma-54 factor interaction" evidence="6">
    <location>
        <begin position="56"/>
        <end position="249"/>
    </location>
</feature>
<evidence type="ECO:0000313" key="8">
    <source>
        <dbReference type="Proteomes" id="UP000316921"/>
    </source>
</evidence>